<dbReference type="GO" id="GO:0003723">
    <property type="term" value="F:RNA binding"/>
    <property type="evidence" value="ECO:0007669"/>
    <property type="project" value="UniProtKB-KW"/>
</dbReference>
<organism evidence="3 4">
    <name type="scientific">Anaerosacchariphilus polymeriproducens</name>
    <dbReference type="NCBI Taxonomy" id="1812858"/>
    <lineage>
        <taxon>Bacteria</taxon>
        <taxon>Bacillati</taxon>
        <taxon>Bacillota</taxon>
        <taxon>Clostridia</taxon>
        <taxon>Lachnospirales</taxon>
        <taxon>Lachnospiraceae</taxon>
        <taxon>Anaerosacchariphilus</taxon>
    </lineage>
</organism>
<accession>A0A371AT83</accession>
<dbReference type="CDD" id="cd00165">
    <property type="entry name" value="S4"/>
    <property type="match status" value="1"/>
</dbReference>
<dbReference type="Pfam" id="PF17774">
    <property type="entry name" value="YlmH_RBD"/>
    <property type="match status" value="1"/>
</dbReference>
<gene>
    <name evidence="3" type="ORF">DWV06_12620</name>
</gene>
<evidence type="ECO:0000313" key="3">
    <source>
        <dbReference type="EMBL" id="RDU22787.1"/>
    </source>
</evidence>
<dbReference type="SMART" id="SM00363">
    <property type="entry name" value="S4"/>
    <property type="match status" value="1"/>
</dbReference>
<keyword evidence="1" id="KW-0694">RNA-binding</keyword>
<dbReference type="Gene3D" id="3.30.1370.160">
    <property type="match status" value="1"/>
</dbReference>
<dbReference type="Gene3D" id="3.10.290.10">
    <property type="entry name" value="RNA-binding S4 domain"/>
    <property type="match status" value="1"/>
</dbReference>
<name>A0A371AT83_9FIRM</name>
<dbReference type="InterPro" id="IPR002942">
    <property type="entry name" value="S4_RNA-bd"/>
</dbReference>
<dbReference type="InterPro" id="IPR036986">
    <property type="entry name" value="S4_RNA-bd_sf"/>
</dbReference>
<evidence type="ECO:0000313" key="4">
    <source>
        <dbReference type="Proteomes" id="UP000255036"/>
    </source>
</evidence>
<dbReference type="PROSITE" id="PS50889">
    <property type="entry name" value="S4"/>
    <property type="match status" value="1"/>
</dbReference>
<comment type="caution">
    <text evidence="3">The sequence shown here is derived from an EMBL/GenBank/DDBJ whole genome shotgun (WGS) entry which is preliminary data.</text>
</comment>
<reference evidence="3 4" key="1">
    <citation type="submission" date="2018-07" db="EMBL/GenBank/DDBJ databases">
        <title>Anaerosacharophilus polymeroproducens gen. nov. sp. nov., an anaerobic bacterium isolated from salt field.</title>
        <authorList>
            <person name="Kim W."/>
            <person name="Yang S.-H."/>
            <person name="Oh J."/>
            <person name="Lee J.-H."/>
            <person name="Kwon K.K."/>
        </authorList>
    </citation>
    <scope>NUCLEOTIDE SEQUENCE [LARGE SCALE GENOMIC DNA]</scope>
    <source>
        <strain evidence="3 4">MCWD5</strain>
    </source>
</reference>
<dbReference type="InterPro" id="IPR012677">
    <property type="entry name" value="Nucleotide-bd_a/b_plait_sf"/>
</dbReference>
<feature type="domain" description="RNA-binding S4" evidence="2">
    <location>
        <begin position="176"/>
        <end position="236"/>
    </location>
</feature>
<dbReference type="Gene3D" id="3.30.70.330">
    <property type="match status" value="1"/>
</dbReference>
<proteinExistence type="predicted"/>
<keyword evidence="4" id="KW-1185">Reference proteome</keyword>
<protein>
    <recommendedName>
        <fullName evidence="2">RNA-binding S4 domain-containing protein</fullName>
    </recommendedName>
</protein>
<dbReference type="EMBL" id="QRCT01000045">
    <property type="protein sequence ID" value="RDU22787.1"/>
    <property type="molecule type" value="Genomic_DNA"/>
</dbReference>
<dbReference type="AlphaFoldDB" id="A0A371AT83"/>
<evidence type="ECO:0000259" key="2">
    <source>
        <dbReference type="SMART" id="SM00363"/>
    </source>
</evidence>
<sequence>MQKVEQLKKRFVELADKAYTQNLYTYTGFLNMMEQDIFYQVLPLIPHVPYQLFGGEDFCERQMIGFGSCALFGYQGEFPISCLHVYPVSFKYADMLAHRDFLGALLNLGIERSTIGDIFVKNKEAYLYCQKNMSDYIITNLDRIHHTSVKVEMVETELTNDWKPVLKSESMPVSSFRLDVVIAAVYHLSRKQSLEYLQEKKIFVNGRCIQNPSHILQEGDLISVRGQGRFWFRKIGGETKKGKFFLTIEKYR</sequence>
<dbReference type="OrthoDB" id="9812787at2"/>
<dbReference type="Pfam" id="PF01479">
    <property type="entry name" value="S4"/>
    <property type="match status" value="1"/>
</dbReference>
<evidence type="ECO:0000256" key="1">
    <source>
        <dbReference type="PROSITE-ProRule" id="PRU00182"/>
    </source>
</evidence>
<dbReference type="RefSeq" id="WP_115482549.1">
    <property type="nucleotide sequence ID" value="NZ_QRCT01000045.1"/>
</dbReference>
<dbReference type="InterPro" id="IPR040591">
    <property type="entry name" value="RqcP2_RBD"/>
</dbReference>
<dbReference type="SUPFAM" id="SSF55174">
    <property type="entry name" value="Alpha-L RNA-binding motif"/>
    <property type="match status" value="1"/>
</dbReference>
<dbReference type="Proteomes" id="UP000255036">
    <property type="component" value="Unassembled WGS sequence"/>
</dbReference>